<dbReference type="EMBL" id="BLLF01000427">
    <property type="protein sequence ID" value="GFH11703.1"/>
    <property type="molecule type" value="Genomic_DNA"/>
</dbReference>
<dbReference type="AlphaFoldDB" id="A0A699YNK5"/>
<evidence type="ECO:0000313" key="2">
    <source>
        <dbReference type="EMBL" id="GFH11703.1"/>
    </source>
</evidence>
<reference evidence="2 3" key="1">
    <citation type="submission" date="2020-02" db="EMBL/GenBank/DDBJ databases">
        <title>Draft genome sequence of Haematococcus lacustris strain NIES-144.</title>
        <authorList>
            <person name="Morimoto D."/>
            <person name="Nakagawa S."/>
            <person name="Yoshida T."/>
            <person name="Sawayama S."/>
        </authorList>
    </citation>
    <scope>NUCLEOTIDE SEQUENCE [LARGE SCALE GENOMIC DNA]</scope>
    <source>
        <strain evidence="2 3">NIES-144</strain>
    </source>
</reference>
<protein>
    <submittedName>
        <fullName evidence="2">Uncharacterized protein</fullName>
    </submittedName>
</protein>
<proteinExistence type="predicted"/>
<organism evidence="2 3">
    <name type="scientific">Haematococcus lacustris</name>
    <name type="common">Green alga</name>
    <name type="synonym">Haematococcus pluvialis</name>
    <dbReference type="NCBI Taxonomy" id="44745"/>
    <lineage>
        <taxon>Eukaryota</taxon>
        <taxon>Viridiplantae</taxon>
        <taxon>Chlorophyta</taxon>
        <taxon>core chlorophytes</taxon>
        <taxon>Chlorophyceae</taxon>
        <taxon>CS clade</taxon>
        <taxon>Chlamydomonadales</taxon>
        <taxon>Haematococcaceae</taxon>
        <taxon>Haematococcus</taxon>
    </lineage>
</organism>
<feature type="region of interest" description="Disordered" evidence="1">
    <location>
        <begin position="1"/>
        <end position="38"/>
    </location>
</feature>
<keyword evidence="3" id="KW-1185">Reference proteome</keyword>
<name>A0A699YNK5_HAELA</name>
<comment type="caution">
    <text evidence="2">The sequence shown here is derived from an EMBL/GenBank/DDBJ whole genome shotgun (WGS) entry which is preliminary data.</text>
</comment>
<evidence type="ECO:0000313" key="3">
    <source>
        <dbReference type="Proteomes" id="UP000485058"/>
    </source>
</evidence>
<dbReference type="Proteomes" id="UP000485058">
    <property type="component" value="Unassembled WGS sequence"/>
</dbReference>
<gene>
    <name evidence="2" type="ORF">HaLaN_07248</name>
</gene>
<sequence>MSASLPMTSRGAATWGGRGHEGTGDQHPVQLGVLGPDPREEAVRRTQLRVEAYRQVKAETAAQAALADAARKQAAAEARQAVKAVKERKRAEIYAINAVLKL</sequence>
<accession>A0A699YNK5</accession>
<evidence type="ECO:0000256" key="1">
    <source>
        <dbReference type="SAM" id="MobiDB-lite"/>
    </source>
</evidence>